<keyword evidence="4" id="KW-0175">Coiled coil</keyword>
<keyword evidence="2 7" id="KW-0418">Kinase</keyword>
<dbReference type="Pfam" id="PF07730">
    <property type="entry name" value="HisKA_3"/>
    <property type="match status" value="1"/>
</dbReference>
<dbReference type="InterPro" id="IPR005467">
    <property type="entry name" value="His_kinase_dom"/>
</dbReference>
<dbReference type="PROSITE" id="PS50109">
    <property type="entry name" value="HIS_KIN"/>
    <property type="match status" value="1"/>
</dbReference>
<comment type="caution">
    <text evidence="7">The sequence shown here is derived from an EMBL/GenBank/DDBJ whole genome shotgun (WGS) entry which is preliminary data.</text>
</comment>
<gene>
    <name evidence="7" type="ORF">FHX39_000620</name>
</gene>
<reference evidence="7 8" key="1">
    <citation type="submission" date="2020-08" db="EMBL/GenBank/DDBJ databases">
        <title>Sequencing the genomes of 1000 actinobacteria strains.</title>
        <authorList>
            <person name="Klenk H.-P."/>
        </authorList>
    </citation>
    <scope>NUCLEOTIDE SEQUENCE [LARGE SCALE GENOMIC DNA]</scope>
    <source>
        <strain evidence="7 8">DSM 11053</strain>
    </source>
</reference>
<evidence type="ECO:0000256" key="1">
    <source>
        <dbReference type="ARBA" id="ARBA00022679"/>
    </source>
</evidence>
<evidence type="ECO:0000256" key="3">
    <source>
        <dbReference type="ARBA" id="ARBA00023012"/>
    </source>
</evidence>
<dbReference type="Gene3D" id="3.30.565.10">
    <property type="entry name" value="Histidine kinase-like ATPase, C-terminal domain"/>
    <property type="match status" value="1"/>
</dbReference>
<keyword evidence="5" id="KW-0472">Membrane</keyword>
<organism evidence="7 8">
    <name type="scientific">Microlunatus antarcticus</name>
    <dbReference type="NCBI Taxonomy" id="53388"/>
    <lineage>
        <taxon>Bacteria</taxon>
        <taxon>Bacillati</taxon>
        <taxon>Actinomycetota</taxon>
        <taxon>Actinomycetes</taxon>
        <taxon>Propionibacteriales</taxon>
        <taxon>Propionibacteriaceae</taxon>
        <taxon>Microlunatus</taxon>
    </lineage>
</organism>
<evidence type="ECO:0000256" key="4">
    <source>
        <dbReference type="SAM" id="Coils"/>
    </source>
</evidence>
<dbReference type="InterPro" id="IPR003594">
    <property type="entry name" value="HATPase_dom"/>
</dbReference>
<dbReference type="Pfam" id="PF02518">
    <property type="entry name" value="HATPase_c"/>
    <property type="match status" value="1"/>
</dbReference>
<keyword evidence="8" id="KW-1185">Reference proteome</keyword>
<dbReference type="GO" id="GO:0000155">
    <property type="term" value="F:phosphorelay sensor kinase activity"/>
    <property type="evidence" value="ECO:0007669"/>
    <property type="project" value="InterPro"/>
</dbReference>
<dbReference type="GO" id="GO:0046983">
    <property type="term" value="F:protein dimerization activity"/>
    <property type="evidence" value="ECO:0007669"/>
    <property type="project" value="InterPro"/>
</dbReference>
<keyword evidence="1" id="KW-0808">Transferase</keyword>
<accession>A0A7W5JTB6</accession>
<dbReference type="PANTHER" id="PTHR24421">
    <property type="entry name" value="NITRATE/NITRITE SENSOR PROTEIN NARX-RELATED"/>
    <property type="match status" value="1"/>
</dbReference>
<keyword evidence="5" id="KW-1133">Transmembrane helix</keyword>
<evidence type="ECO:0000256" key="2">
    <source>
        <dbReference type="ARBA" id="ARBA00022777"/>
    </source>
</evidence>
<name>A0A7W5JTB6_9ACTN</name>
<dbReference type="InterPro" id="IPR011712">
    <property type="entry name" value="Sig_transdc_His_kin_sub3_dim/P"/>
</dbReference>
<dbReference type="Proteomes" id="UP000565572">
    <property type="component" value="Unassembled WGS sequence"/>
</dbReference>
<evidence type="ECO:0000256" key="5">
    <source>
        <dbReference type="SAM" id="Phobius"/>
    </source>
</evidence>
<dbReference type="RefSeq" id="WP_183336721.1">
    <property type="nucleotide sequence ID" value="NZ_JACHZG010000001.1"/>
</dbReference>
<feature type="transmembrane region" description="Helical" evidence="5">
    <location>
        <begin position="21"/>
        <end position="44"/>
    </location>
</feature>
<dbReference type="SUPFAM" id="SSF55874">
    <property type="entry name" value="ATPase domain of HSP90 chaperone/DNA topoisomerase II/histidine kinase"/>
    <property type="match status" value="1"/>
</dbReference>
<dbReference type="GO" id="GO:0016020">
    <property type="term" value="C:membrane"/>
    <property type="evidence" value="ECO:0007669"/>
    <property type="project" value="InterPro"/>
</dbReference>
<dbReference type="AlphaFoldDB" id="A0A7W5JTB6"/>
<keyword evidence="3" id="KW-0902">Two-component regulatory system</keyword>
<dbReference type="EMBL" id="JACHZG010000001">
    <property type="protein sequence ID" value="MBB3325676.1"/>
    <property type="molecule type" value="Genomic_DNA"/>
</dbReference>
<feature type="coiled-coil region" evidence="4">
    <location>
        <begin position="217"/>
        <end position="244"/>
    </location>
</feature>
<evidence type="ECO:0000313" key="8">
    <source>
        <dbReference type="Proteomes" id="UP000565572"/>
    </source>
</evidence>
<dbReference type="Gene3D" id="1.20.5.1930">
    <property type="match status" value="1"/>
</dbReference>
<protein>
    <submittedName>
        <fullName evidence="7">Signal transduction histidine kinase</fullName>
    </submittedName>
</protein>
<dbReference type="InterPro" id="IPR050482">
    <property type="entry name" value="Sensor_HK_TwoCompSys"/>
</dbReference>
<feature type="domain" description="Histidine kinase" evidence="6">
    <location>
        <begin position="252"/>
        <end position="443"/>
    </location>
</feature>
<sequence length="443" mass="47986">MVDPRRRRRADPQAPVSVAGLVLRFSLAGLVVMALLGTVLAVLARQAGTEQAVDSARQVAYVAGRGIAEPRLTDAVLAGDPAALRALDVDLHRYVLQGSLVRVKLWRADGRILYSDEPRLVGQGFPLQEDETEALEQGLVDSEISDLSAPENVYERPFGKLLEVYVGLTSASGERLLFEAYFRYDAVVTAAEAQWRKYAPPTLAGLLALQLVQIPFAWSLARRLQRQQRERQRLLQRAVDASQVERRRIAGDLHDGVVQDLTGLTYALDAARLGPDRPDGHRELVGRAAKQLRASVADLRTLLVEIYPPDLAVEGLPAALTDLAAGLERAGLRVDLDVEDSADLPLDVASVLFRSGQEVLRNVVAHSDARHVALQAGRRDGVASLVVDDDGRGFDAADLDRRFAEGHIGLRSLGDLIDDSGGTLSVRSAPGQGTRVEIVVPVA</sequence>
<dbReference type="InterPro" id="IPR036890">
    <property type="entry name" value="HATPase_C_sf"/>
</dbReference>
<dbReference type="CDD" id="cd16917">
    <property type="entry name" value="HATPase_UhpB-NarQ-NarX-like"/>
    <property type="match status" value="1"/>
</dbReference>
<proteinExistence type="predicted"/>
<evidence type="ECO:0000259" key="6">
    <source>
        <dbReference type="PROSITE" id="PS50109"/>
    </source>
</evidence>
<keyword evidence="5" id="KW-0812">Transmembrane</keyword>
<evidence type="ECO:0000313" key="7">
    <source>
        <dbReference type="EMBL" id="MBB3325676.1"/>
    </source>
</evidence>